<dbReference type="EMBL" id="GL377695">
    <property type="protein sequence ID" value="EFJ06695.1"/>
    <property type="molecule type" value="Genomic_DNA"/>
</dbReference>
<organism evidence="2">
    <name type="scientific">Selaginella moellendorffii</name>
    <name type="common">Spikemoss</name>
    <dbReference type="NCBI Taxonomy" id="88036"/>
    <lineage>
        <taxon>Eukaryota</taxon>
        <taxon>Viridiplantae</taxon>
        <taxon>Streptophyta</taxon>
        <taxon>Embryophyta</taxon>
        <taxon>Tracheophyta</taxon>
        <taxon>Lycopodiopsida</taxon>
        <taxon>Selaginellales</taxon>
        <taxon>Selaginellaceae</taxon>
        <taxon>Selaginella</taxon>
    </lineage>
</organism>
<dbReference type="HOGENOM" id="CLU_580619_0_0_1"/>
<name>D8T9E7_SELML</name>
<evidence type="ECO:0000313" key="2">
    <source>
        <dbReference type="Proteomes" id="UP000001514"/>
    </source>
</evidence>
<dbReference type="InParanoid" id="D8T9E7"/>
<dbReference type="KEGG" id="smo:SELMODRAFT_430437"/>
<dbReference type="AlphaFoldDB" id="D8T9E7"/>
<proteinExistence type="predicted"/>
<protein>
    <submittedName>
        <fullName evidence="1">Uncharacterized protein</fullName>
    </submittedName>
</protein>
<evidence type="ECO:0000313" key="1">
    <source>
        <dbReference type="EMBL" id="EFJ06695.1"/>
    </source>
</evidence>
<sequence length="471" mass="53342">MSLLRIKSASFTAKLRNCYSKWFVTMHHHVHGECRHSPSDGLAVHQLRCSNFNVMLGSGKTYSIRAASLFLFLEVFSLAHGRLMHVNGEDFSKYPALTLICLLALGYHDSNAAQYYVQNLRDDKGVHQVIKIMQKIVQGDNNRRLYLFWCCSLVWEVARVSEGGRSRTFINGAFNEVEITNYLAFVKADANTTKESIWWKTGWVPGLGAIEKSAFGRLASFLKLLSKGVVEDDEDDDIFAEQAAGELGLRDVPQSSFAPTQQTSSCSWHVQWTRSMSRFGSGHQLSKAIIAQACILVARYKQPVIKYDQEGSVTITPTAACNFRGSFTMAMTKEISVLTIFIPIHGTEKGLGCYYVADSHFVVIQFATGAWAIEDHEHIRSRARELFMSDDKSRSHVLAWVVYCMSPWFETRKFAVAGGGELIYHEAYLNFGCFDKILTCIDEKLGRVRDGRYRGEMTMEKHFNKKNDRHQ</sequence>
<dbReference type="Proteomes" id="UP000001514">
    <property type="component" value="Unassembled WGS sequence"/>
</dbReference>
<gene>
    <name evidence="1" type="ORF">SELMODRAFT_430437</name>
</gene>
<accession>D8T9E7</accession>
<dbReference type="Gramene" id="EFJ06695">
    <property type="protein sequence ID" value="EFJ06695"/>
    <property type="gene ID" value="SELMODRAFT_430437"/>
</dbReference>
<reference evidence="1 2" key="1">
    <citation type="journal article" date="2011" name="Science">
        <title>The Selaginella genome identifies genetic changes associated with the evolution of vascular plants.</title>
        <authorList>
            <person name="Banks J.A."/>
            <person name="Nishiyama T."/>
            <person name="Hasebe M."/>
            <person name="Bowman J.L."/>
            <person name="Gribskov M."/>
            <person name="dePamphilis C."/>
            <person name="Albert V.A."/>
            <person name="Aono N."/>
            <person name="Aoyama T."/>
            <person name="Ambrose B.A."/>
            <person name="Ashton N.W."/>
            <person name="Axtell M.J."/>
            <person name="Barker E."/>
            <person name="Barker M.S."/>
            <person name="Bennetzen J.L."/>
            <person name="Bonawitz N.D."/>
            <person name="Chapple C."/>
            <person name="Cheng C."/>
            <person name="Correa L.G."/>
            <person name="Dacre M."/>
            <person name="DeBarry J."/>
            <person name="Dreyer I."/>
            <person name="Elias M."/>
            <person name="Engstrom E.M."/>
            <person name="Estelle M."/>
            <person name="Feng L."/>
            <person name="Finet C."/>
            <person name="Floyd S.K."/>
            <person name="Frommer W.B."/>
            <person name="Fujita T."/>
            <person name="Gramzow L."/>
            <person name="Gutensohn M."/>
            <person name="Harholt J."/>
            <person name="Hattori M."/>
            <person name="Heyl A."/>
            <person name="Hirai T."/>
            <person name="Hiwatashi Y."/>
            <person name="Ishikawa M."/>
            <person name="Iwata M."/>
            <person name="Karol K.G."/>
            <person name="Koehler B."/>
            <person name="Kolukisaoglu U."/>
            <person name="Kubo M."/>
            <person name="Kurata T."/>
            <person name="Lalonde S."/>
            <person name="Li K."/>
            <person name="Li Y."/>
            <person name="Litt A."/>
            <person name="Lyons E."/>
            <person name="Manning G."/>
            <person name="Maruyama T."/>
            <person name="Michael T.P."/>
            <person name="Mikami K."/>
            <person name="Miyazaki S."/>
            <person name="Morinaga S."/>
            <person name="Murata T."/>
            <person name="Mueller-Roeber B."/>
            <person name="Nelson D.R."/>
            <person name="Obara M."/>
            <person name="Oguri Y."/>
            <person name="Olmstead R.G."/>
            <person name="Onodera N."/>
            <person name="Petersen B.L."/>
            <person name="Pils B."/>
            <person name="Prigge M."/>
            <person name="Rensing S.A."/>
            <person name="Riano-Pachon D.M."/>
            <person name="Roberts A.W."/>
            <person name="Sato Y."/>
            <person name="Scheller H.V."/>
            <person name="Schulz B."/>
            <person name="Schulz C."/>
            <person name="Shakirov E.V."/>
            <person name="Shibagaki N."/>
            <person name="Shinohara N."/>
            <person name="Shippen D.E."/>
            <person name="Soerensen I."/>
            <person name="Sotooka R."/>
            <person name="Sugimoto N."/>
            <person name="Sugita M."/>
            <person name="Sumikawa N."/>
            <person name="Tanurdzic M."/>
            <person name="Theissen G."/>
            <person name="Ulvskov P."/>
            <person name="Wakazuki S."/>
            <person name="Weng J.K."/>
            <person name="Willats W.W."/>
            <person name="Wipf D."/>
            <person name="Wolf P.G."/>
            <person name="Yang L."/>
            <person name="Zimmer A.D."/>
            <person name="Zhu Q."/>
            <person name="Mitros T."/>
            <person name="Hellsten U."/>
            <person name="Loque D."/>
            <person name="Otillar R."/>
            <person name="Salamov A."/>
            <person name="Schmutz J."/>
            <person name="Shapiro H."/>
            <person name="Lindquist E."/>
            <person name="Lucas S."/>
            <person name="Rokhsar D."/>
            <person name="Grigoriev I.V."/>
        </authorList>
    </citation>
    <scope>NUCLEOTIDE SEQUENCE [LARGE SCALE GENOMIC DNA]</scope>
</reference>
<keyword evidence="2" id="KW-1185">Reference proteome</keyword>